<proteinExistence type="predicted"/>
<feature type="region of interest" description="Disordered" evidence="1">
    <location>
        <begin position="46"/>
        <end position="68"/>
    </location>
</feature>
<dbReference type="Proteomes" id="UP000589896">
    <property type="component" value="Unassembled WGS sequence"/>
</dbReference>
<keyword evidence="3" id="KW-1185">Reference proteome</keyword>
<evidence type="ECO:0000313" key="2">
    <source>
        <dbReference type="EMBL" id="NYZ63264.1"/>
    </source>
</evidence>
<gene>
    <name evidence="2" type="ORF">H0E82_10875</name>
</gene>
<reference evidence="2 3" key="1">
    <citation type="submission" date="2020-07" db="EMBL/GenBank/DDBJ databases">
        <title>isolation of Luteimonas sp. SJ-16.</title>
        <authorList>
            <person name="Huang X.-X."/>
            <person name="Xu L."/>
            <person name="Sun J.-Q."/>
        </authorList>
    </citation>
    <scope>NUCLEOTIDE SEQUENCE [LARGE SCALE GENOMIC DNA]</scope>
    <source>
        <strain evidence="2 3">SJ-16</strain>
    </source>
</reference>
<protein>
    <submittedName>
        <fullName evidence="2">Uncharacterized protein</fullName>
    </submittedName>
</protein>
<comment type="caution">
    <text evidence="2">The sequence shown here is derived from an EMBL/GenBank/DDBJ whole genome shotgun (WGS) entry which is preliminary data.</text>
</comment>
<accession>A0A7Z0QR31</accession>
<dbReference type="AlphaFoldDB" id="A0A7Z0QR31"/>
<organism evidence="2 3">
    <name type="scientific">Luteimonas deserti</name>
    <dbReference type="NCBI Taxonomy" id="2752306"/>
    <lineage>
        <taxon>Bacteria</taxon>
        <taxon>Pseudomonadati</taxon>
        <taxon>Pseudomonadota</taxon>
        <taxon>Gammaproteobacteria</taxon>
        <taxon>Lysobacterales</taxon>
        <taxon>Lysobacteraceae</taxon>
        <taxon>Luteimonas</taxon>
    </lineage>
</organism>
<dbReference type="EMBL" id="JACCJZ010000017">
    <property type="protein sequence ID" value="NYZ63264.1"/>
    <property type="molecule type" value="Genomic_DNA"/>
</dbReference>
<name>A0A7Z0QR31_9GAMM</name>
<evidence type="ECO:0000313" key="3">
    <source>
        <dbReference type="Proteomes" id="UP000589896"/>
    </source>
</evidence>
<evidence type="ECO:0000256" key="1">
    <source>
        <dbReference type="SAM" id="MobiDB-lite"/>
    </source>
</evidence>
<sequence>MPTAERKSKQAPTLSHDRIAADIAAFRKAGGKVEVLGNTPIQRRVTPASGAAVTPAVAAPAAATRARR</sequence>